<dbReference type="InParanoid" id="A0A2G5DD29"/>
<evidence type="ECO:0000313" key="9">
    <source>
        <dbReference type="EMBL" id="PIA41382.1"/>
    </source>
</evidence>
<evidence type="ECO:0000259" key="8">
    <source>
        <dbReference type="Pfam" id="PF12076"/>
    </source>
</evidence>
<dbReference type="InterPro" id="IPR021940">
    <property type="entry name" value="CER1-like_C"/>
</dbReference>
<dbReference type="GO" id="GO:0005506">
    <property type="term" value="F:iron ion binding"/>
    <property type="evidence" value="ECO:0007669"/>
    <property type="project" value="InterPro"/>
</dbReference>
<feature type="domain" description="Fatty acid hydroxylase" evidence="7">
    <location>
        <begin position="134"/>
        <end position="272"/>
    </location>
</feature>
<dbReference type="GO" id="GO:0008610">
    <property type="term" value="P:lipid biosynthetic process"/>
    <property type="evidence" value="ECO:0007669"/>
    <property type="project" value="InterPro"/>
</dbReference>
<evidence type="ECO:0000256" key="5">
    <source>
        <dbReference type="ARBA" id="ARBA00023136"/>
    </source>
</evidence>
<dbReference type="AlphaFoldDB" id="A0A2G5DD29"/>
<protein>
    <recommendedName>
        <fullName evidence="11">Fatty acid hydroxylase domain-containing protein</fullName>
    </recommendedName>
</protein>
<dbReference type="PANTHER" id="PTHR11863">
    <property type="entry name" value="STEROL DESATURASE"/>
    <property type="match status" value="1"/>
</dbReference>
<keyword evidence="3 6" id="KW-0812">Transmembrane</keyword>
<evidence type="ECO:0008006" key="11">
    <source>
        <dbReference type="Google" id="ProtNLM"/>
    </source>
</evidence>
<name>A0A2G5DD29_AQUCA</name>
<evidence type="ECO:0000256" key="6">
    <source>
        <dbReference type="SAM" id="Phobius"/>
    </source>
</evidence>
<comment type="subcellular location">
    <subcellularLocation>
        <location evidence="1">Membrane</location>
        <topology evidence="1">Multi-pass membrane protein</topology>
    </subcellularLocation>
</comment>
<dbReference type="GO" id="GO:0016020">
    <property type="term" value="C:membrane"/>
    <property type="evidence" value="ECO:0007669"/>
    <property type="project" value="UniProtKB-SubCell"/>
</dbReference>
<dbReference type="InterPro" id="IPR050307">
    <property type="entry name" value="Sterol_Desaturase_Related"/>
</dbReference>
<dbReference type="Pfam" id="PF12076">
    <property type="entry name" value="CER1-like_C"/>
    <property type="match status" value="1"/>
</dbReference>
<dbReference type="Proteomes" id="UP000230069">
    <property type="component" value="Unassembled WGS sequence"/>
</dbReference>
<evidence type="ECO:0000256" key="4">
    <source>
        <dbReference type="ARBA" id="ARBA00022989"/>
    </source>
</evidence>
<organism evidence="9 10">
    <name type="scientific">Aquilegia coerulea</name>
    <name type="common">Rocky mountain columbine</name>
    <dbReference type="NCBI Taxonomy" id="218851"/>
    <lineage>
        <taxon>Eukaryota</taxon>
        <taxon>Viridiplantae</taxon>
        <taxon>Streptophyta</taxon>
        <taxon>Embryophyta</taxon>
        <taxon>Tracheophyta</taxon>
        <taxon>Spermatophyta</taxon>
        <taxon>Magnoliopsida</taxon>
        <taxon>Ranunculales</taxon>
        <taxon>Ranunculaceae</taxon>
        <taxon>Thalictroideae</taxon>
        <taxon>Aquilegia</taxon>
    </lineage>
</organism>
<dbReference type="OrthoDB" id="408954at2759"/>
<sequence>MATNPGILTEWPWQHLGRFKYIVLAPFVADTIYSMATKDKSEWDITNILILPLIIWRMIHDQMWISFSRYQTARGKNRIVDKSIEFEQVDRERNWDDQILFNGILFYLGSKYLPLAKNLPFWRTDGVIFTILLHAGPVEFLYYWLHRALHHHYLYSRYHSHHHSSIVTEPITSVIHPFGEHIAYFILFAIPLLTIVQTGTASIVAVAGYITYLDLMNNMGHCNFEFFPKWLFRVFPFIKYIMYTPSFHSLHHTQFRTNLSLFMPIYDLMYGTMDKASDSLHESSLGRIDNSPHVVYLTHPTTLDSVYHLHVGFASFASDPYKSKWYMWMLWPLTLWSMLLTWVSGHSFVVERNIFNHLKMQTWAIPRYRFQYLLPWQKEKINSLIEDAILEADEAGVKVMSLGLLNQGDDLNENGELYVRKHPNLKVRLVDGSSLAAAAVVNSIPNGIKQVLLSGNLSKVAYAVANELCKKGVQVAIPSKEGYEKLKGRVSSEFASNVVHSTSYDQEVWLVGDGLNDEEQKKAPKNTIFIPFSQFPPNRLHKNRIYYSTPAFIIPKALENMDSCENWLPRRVMSAWRVAGIVHALEEWGTNECGETMFNIDKVWSAALRHGFRPFNVSS</sequence>
<feature type="transmembrane region" description="Helical" evidence="6">
    <location>
        <begin position="127"/>
        <end position="145"/>
    </location>
</feature>
<evidence type="ECO:0000313" key="10">
    <source>
        <dbReference type="Proteomes" id="UP000230069"/>
    </source>
</evidence>
<feature type="transmembrane region" description="Helical" evidence="6">
    <location>
        <begin position="182"/>
        <end position="210"/>
    </location>
</feature>
<evidence type="ECO:0000256" key="2">
    <source>
        <dbReference type="ARBA" id="ARBA00009324"/>
    </source>
</evidence>
<accession>A0A2G5DD29</accession>
<feature type="transmembrane region" description="Helical" evidence="6">
    <location>
        <begin position="325"/>
        <end position="343"/>
    </location>
</feature>
<dbReference type="GO" id="GO:0016491">
    <property type="term" value="F:oxidoreductase activity"/>
    <property type="evidence" value="ECO:0007669"/>
    <property type="project" value="InterPro"/>
</dbReference>
<evidence type="ECO:0000259" key="7">
    <source>
        <dbReference type="Pfam" id="PF04116"/>
    </source>
</evidence>
<dbReference type="InterPro" id="IPR006694">
    <property type="entry name" value="Fatty_acid_hydroxylase"/>
</dbReference>
<gene>
    <name evidence="9" type="ORF">AQUCO_02200062v1</name>
</gene>
<dbReference type="FunCoup" id="A0A2G5DD29">
    <property type="interactions" value="236"/>
</dbReference>
<dbReference type="Pfam" id="PF04116">
    <property type="entry name" value="FA_hydroxylase"/>
    <property type="match status" value="1"/>
</dbReference>
<dbReference type="STRING" id="218851.A0A2G5DD29"/>
<keyword evidence="10" id="KW-1185">Reference proteome</keyword>
<proteinExistence type="inferred from homology"/>
<comment type="similarity">
    <text evidence="2">Belongs to the sterol desaturase family.</text>
</comment>
<evidence type="ECO:0000256" key="3">
    <source>
        <dbReference type="ARBA" id="ARBA00022692"/>
    </source>
</evidence>
<reference evidence="9 10" key="1">
    <citation type="submission" date="2017-09" db="EMBL/GenBank/DDBJ databases">
        <title>WGS assembly of Aquilegia coerulea Goldsmith.</title>
        <authorList>
            <person name="Hodges S."/>
            <person name="Kramer E."/>
            <person name="Nordborg M."/>
            <person name="Tomkins J."/>
            <person name="Borevitz J."/>
            <person name="Derieg N."/>
            <person name="Yan J."/>
            <person name="Mihaltcheva S."/>
            <person name="Hayes R.D."/>
            <person name="Rokhsar D."/>
        </authorList>
    </citation>
    <scope>NUCLEOTIDE SEQUENCE [LARGE SCALE GENOMIC DNA]</scope>
    <source>
        <strain evidence="10">cv. Goldsmith</strain>
    </source>
</reference>
<keyword evidence="4 6" id="KW-1133">Transmembrane helix</keyword>
<dbReference type="EMBL" id="KZ305039">
    <property type="protein sequence ID" value="PIA41382.1"/>
    <property type="molecule type" value="Genomic_DNA"/>
</dbReference>
<feature type="domain" description="Very-long-chain aldehyde decarbonylase CER1-like C-terminal" evidence="8">
    <location>
        <begin position="451"/>
        <end position="614"/>
    </location>
</feature>
<evidence type="ECO:0000256" key="1">
    <source>
        <dbReference type="ARBA" id="ARBA00004141"/>
    </source>
</evidence>
<keyword evidence="5 6" id="KW-0472">Membrane</keyword>